<sequence>MNLTRYVSPGAGRAGGERVNLRPVELSDAKDLAAAYLRNRRHLEQWEPTRGDDFFTVGGQEASIQAKLGLYAAGSEVPWVVTGSRGIQGMITLTGIVRGPFQNANLGYWIDAECTGRGLASCAVAAVVNMATEELGLHRVQAATLLHNTASQAVLNRSGFERIGVAPAYLHIAGEWQDHLLFQRVLF</sequence>
<keyword evidence="1 5" id="KW-0808">Transferase</keyword>
<dbReference type="SUPFAM" id="SSF55729">
    <property type="entry name" value="Acyl-CoA N-acyltransferases (Nat)"/>
    <property type="match status" value="1"/>
</dbReference>
<evidence type="ECO:0000259" key="4">
    <source>
        <dbReference type="PROSITE" id="PS51186"/>
    </source>
</evidence>
<dbReference type="GO" id="GO:0005737">
    <property type="term" value="C:cytoplasm"/>
    <property type="evidence" value="ECO:0007669"/>
    <property type="project" value="TreeGrafter"/>
</dbReference>
<gene>
    <name evidence="5" type="ORF">ABQM86_19265</name>
</gene>
<dbReference type="PROSITE" id="PS51186">
    <property type="entry name" value="GNAT"/>
    <property type="match status" value="1"/>
</dbReference>
<feature type="domain" description="N-acetyltransferase" evidence="4">
    <location>
        <begin position="19"/>
        <end position="181"/>
    </location>
</feature>
<protein>
    <submittedName>
        <fullName evidence="5">GNAT family N-acetyltransferase</fullName>
        <ecNumber evidence="5">2.3.-.-</ecNumber>
    </submittedName>
</protein>
<dbReference type="Pfam" id="PF13302">
    <property type="entry name" value="Acetyltransf_3"/>
    <property type="match status" value="1"/>
</dbReference>
<reference evidence="5" key="1">
    <citation type="submission" date="2024-07" db="EMBL/GenBank/DDBJ databases">
        <authorList>
            <person name="Li J."/>
            <person name="Wei H."/>
            <person name="Ma J."/>
        </authorList>
    </citation>
    <scope>NUCLEOTIDE SEQUENCE</scope>
    <source>
        <strain evidence="5">AMU7</strain>
    </source>
</reference>
<dbReference type="Gene3D" id="3.40.630.30">
    <property type="match status" value="1"/>
</dbReference>
<evidence type="ECO:0000256" key="1">
    <source>
        <dbReference type="ARBA" id="ARBA00022679"/>
    </source>
</evidence>
<dbReference type="PANTHER" id="PTHR43792:SF8">
    <property type="entry name" value="[RIBOSOMAL PROTEIN US5]-ALANINE N-ACETYLTRANSFERASE"/>
    <property type="match status" value="1"/>
</dbReference>
<dbReference type="InterPro" id="IPR016181">
    <property type="entry name" value="Acyl_CoA_acyltransferase"/>
</dbReference>
<dbReference type="InterPro" id="IPR051531">
    <property type="entry name" value="N-acetyltransferase"/>
</dbReference>
<proteinExistence type="inferred from homology"/>
<dbReference type="PANTHER" id="PTHR43792">
    <property type="entry name" value="GNAT FAMILY, PUTATIVE (AFU_ORTHOLOGUE AFUA_3G00765)-RELATED-RELATED"/>
    <property type="match status" value="1"/>
</dbReference>
<dbReference type="InterPro" id="IPR000182">
    <property type="entry name" value="GNAT_dom"/>
</dbReference>
<dbReference type="GO" id="GO:0008999">
    <property type="term" value="F:protein-N-terminal-alanine acetyltransferase activity"/>
    <property type="evidence" value="ECO:0007669"/>
    <property type="project" value="TreeGrafter"/>
</dbReference>
<accession>A0AB39YMA6</accession>
<evidence type="ECO:0000256" key="3">
    <source>
        <dbReference type="ARBA" id="ARBA00038502"/>
    </source>
</evidence>
<dbReference type="AlphaFoldDB" id="A0AB39YMA6"/>
<dbReference type="EC" id="2.3.-.-" evidence="5"/>
<keyword evidence="2 5" id="KW-0012">Acyltransferase</keyword>
<evidence type="ECO:0000313" key="5">
    <source>
        <dbReference type="EMBL" id="XDV71073.1"/>
    </source>
</evidence>
<organism evidence="5">
    <name type="scientific">Paenarthrobacter sp. AMU7</name>
    <dbReference type="NCBI Taxonomy" id="3162492"/>
    <lineage>
        <taxon>Bacteria</taxon>
        <taxon>Bacillati</taxon>
        <taxon>Actinomycetota</taxon>
        <taxon>Actinomycetes</taxon>
        <taxon>Micrococcales</taxon>
        <taxon>Micrococcaceae</taxon>
        <taxon>Paenarthrobacter</taxon>
    </lineage>
</organism>
<dbReference type="RefSeq" id="WP_369745315.1">
    <property type="nucleotide sequence ID" value="NZ_CP165735.1"/>
</dbReference>
<dbReference type="EMBL" id="CP165735">
    <property type="protein sequence ID" value="XDV71073.1"/>
    <property type="molecule type" value="Genomic_DNA"/>
</dbReference>
<comment type="similarity">
    <text evidence="3">Belongs to the acetyltransferase family. RimJ subfamily.</text>
</comment>
<name>A0AB39YMA6_9MICC</name>
<evidence type="ECO:0000256" key="2">
    <source>
        <dbReference type="ARBA" id="ARBA00023315"/>
    </source>
</evidence>